<dbReference type="Proteomes" id="UP000799764">
    <property type="component" value="Unassembled WGS sequence"/>
</dbReference>
<dbReference type="Pfam" id="PF11807">
    <property type="entry name" value="UstYa"/>
    <property type="match status" value="1"/>
</dbReference>
<keyword evidence="4" id="KW-1185">Reference proteome</keyword>
<dbReference type="OrthoDB" id="3769434at2759"/>
<dbReference type="PANTHER" id="PTHR33365">
    <property type="entry name" value="YALI0B05434P"/>
    <property type="match status" value="1"/>
</dbReference>
<dbReference type="EMBL" id="MU001498">
    <property type="protein sequence ID" value="KAF2446610.1"/>
    <property type="molecule type" value="Genomic_DNA"/>
</dbReference>
<evidence type="ECO:0000313" key="4">
    <source>
        <dbReference type="Proteomes" id="UP000799764"/>
    </source>
</evidence>
<comment type="pathway">
    <text evidence="1">Mycotoxin biosynthesis.</text>
</comment>
<gene>
    <name evidence="3" type="ORF">P171DRAFT_483943</name>
</gene>
<organism evidence="3 4">
    <name type="scientific">Karstenula rhodostoma CBS 690.94</name>
    <dbReference type="NCBI Taxonomy" id="1392251"/>
    <lineage>
        <taxon>Eukaryota</taxon>
        <taxon>Fungi</taxon>
        <taxon>Dikarya</taxon>
        <taxon>Ascomycota</taxon>
        <taxon>Pezizomycotina</taxon>
        <taxon>Dothideomycetes</taxon>
        <taxon>Pleosporomycetidae</taxon>
        <taxon>Pleosporales</taxon>
        <taxon>Massarineae</taxon>
        <taxon>Didymosphaeriaceae</taxon>
        <taxon>Karstenula</taxon>
    </lineage>
</organism>
<proteinExistence type="inferred from homology"/>
<sequence>MHIPSRTPPLIQPPHSIRYLRYPARPAQRLTQSTAPSPHEPDRYLVGLSVFHQLHCLSRIRRLLHPERYTASYANLAAAETAVHDAHCVDLLRQMLMCHADVSPVTWDWNERMDMALPSAKTMHVCRKWEPIWEWAVEHRAVGK</sequence>
<dbReference type="AlphaFoldDB" id="A0A9P4PM75"/>
<evidence type="ECO:0008006" key="5">
    <source>
        <dbReference type="Google" id="ProtNLM"/>
    </source>
</evidence>
<comment type="caution">
    <text evidence="3">The sequence shown here is derived from an EMBL/GenBank/DDBJ whole genome shotgun (WGS) entry which is preliminary data.</text>
</comment>
<name>A0A9P4PM75_9PLEO</name>
<evidence type="ECO:0000256" key="2">
    <source>
        <dbReference type="ARBA" id="ARBA00035112"/>
    </source>
</evidence>
<protein>
    <recommendedName>
        <fullName evidence="5">Tat pathway signal sequence</fullName>
    </recommendedName>
</protein>
<dbReference type="GO" id="GO:0043386">
    <property type="term" value="P:mycotoxin biosynthetic process"/>
    <property type="evidence" value="ECO:0007669"/>
    <property type="project" value="InterPro"/>
</dbReference>
<dbReference type="InterPro" id="IPR021765">
    <property type="entry name" value="UstYa-like"/>
</dbReference>
<evidence type="ECO:0000256" key="1">
    <source>
        <dbReference type="ARBA" id="ARBA00004685"/>
    </source>
</evidence>
<comment type="similarity">
    <text evidence="2">Belongs to the ustYa family.</text>
</comment>
<evidence type="ECO:0000313" key="3">
    <source>
        <dbReference type="EMBL" id="KAF2446610.1"/>
    </source>
</evidence>
<accession>A0A9P4PM75</accession>
<reference evidence="3" key="1">
    <citation type="journal article" date="2020" name="Stud. Mycol.">
        <title>101 Dothideomycetes genomes: a test case for predicting lifestyles and emergence of pathogens.</title>
        <authorList>
            <person name="Haridas S."/>
            <person name="Albert R."/>
            <person name="Binder M."/>
            <person name="Bloem J."/>
            <person name="Labutti K."/>
            <person name="Salamov A."/>
            <person name="Andreopoulos B."/>
            <person name="Baker S."/>
            <person name="Barry K."/>
            <person name="Bills G."/>
            <person name="Bluhm B."/>
            <person name="Cannon C."/>
            <person name="Castanera R."/>
            <person name="Culley D."/>
            <person name="Daum C."/>
            <person name="Ezra D."/>
            <person name="Gonzalez J."/>
            <person name="Henrissat B."/>
            <person name="Kuo A."/>
            <person name="Liang C."/>
            <person name="Lipzen A."/>
            <person name="Lutzoni F."/>
            <person name="Magnuson J."/>
            <person name="Mondo S."/>
            <person name="Nolan M."/>
            <person name="Ohm R."/>
            <person name="Pangilinan J."/>
            <person name="Park H.-J."/>
            <person name="Ramirez L."/>
            <person name="Alfaro M."/>
            <person name="Sun H."/>
            <person name="Tritt A."/>
            <person name="Yoshinaga Y."/>
            <person name="Zwiers L.-H."/>
            <person name="Turgeon B."/>
            <person name="Goodwin S."/>
            <person name="Spatafora J."/>
            <person name="Crous P."/>
            <person name="Grigoriev I."/>
        </authorList>
    </citation>
    <scope>NUCLEOTIDE SEQUENCE</scope>
    <source>
        <strain evidence="3">CBS 690.94</strain>
    </source>
</reference>
<dbReference type="PANTHER" id="PTHR33365:SF4">
    <property type="entry name" value="CYCLOCHLOROTINE BIOSYNTHESIS PROTEIN O"/>
    <property type="match status" value="1"/>
</dbReference>